<dbReference type="PRINTS" id="PR00177">
    <property type="entry name" value="NMDARECEPTOR"/>
</dbReference>
<dbReference type="InterPro" id="IPR001320">
    <property type="entry name" value="Iontro_rcpt_C"/>
</dbReference>
<dbReference type="Pfam" id="PF10613">
    <property type="entry name" value="Lig_chan-Glu_bd"/>
    <property type="match status" value="1"/>
</dbReference>
<comment type="similarity">
    <text evidence="1">Belongs to the glutamate-gated ion channel (TC 1.A.10.1) family.</text>
</comment>
<feature type="domain" description="Ionotropic glutamate receptor L-glutamate and glycine-binding" evidence="22">
    <location>
        <begin position="456"/>
        <end position="522"/>
    </location>
</feature>
<evidence type="ECO:0000256" key="10">
    <source>
        <dbReference type="ARBA" id="ARBA00023170"/>
    </source>
</evidence>
<dbReference type="FunFam" id="3.40.190.10:FF:000364">
    <property type="entry name" value="Si:dkey-183j2.10"/>
    <property type="match status" value="1"/>
</dbReference>
<accession>A0A8X7CPW7</accession>
<dbReference type="Gene3D" id="3.40.190.10">
    <property type="entry name" value="Periplasmic binding protein-like II"/>
    <property type="match status" value="2"/>
</dbReference>
<keyword evidence="8" id="KW-0406">Ion transport</keyword>
<feature type="binding site" evidence="16">
    <location>
        <position position="752"/>
    </location>
    <ligand>
        <name>L-glutamate</name>
        <dbReference type="ChEBI" id="CHEBI:29985"/>
    </ligand>
</feature>
<dbReference type="OrthoDB" id="5984008at2759"/>
<dbReference type="InterPro" id="IPR028082">
    <property type="entry name" value="Peripla_BP_I"/>
</dbReference>
<evidence type="ECO:0000256" key="13">
    <source>
        <dbReference type="ARBA" id="ARBA00023286"/>
    </source>
</evidence>
<evidence type="ECO:0000256" key="20">
    <source>
        <dbReference type="SAM" id="Phobius"/>
    </source>
</evidence>
<evidence type="ECO:0000256" key="18">
    <source>
        <dbReference type="PIRSR" id="PIRSR601508-3"/>
    </source>
</evidence>
<dbReference type="SMART" id="SM00918">
    <property type="entry name" value="Lig_chan-Glu_bd"/>
    <property type="match status" value="1"/>
</dbReference>
<evidence type="ECO:0000259" key="22">
    <source>
        <dbReference type="SMART" id="SM00918"/>
    </source>
</evidence>
<keyword evidence="12" id="KW-0628">Postsynaptic cell membrane</keyword>
<dbReference type="SUPFAM" id="SSF53850">
    <property type="entry name" value="Periplasmic binding protein-like II"/>
    <property type="match status" value="1"/>
</dbReference>
<keyword evidence="13" id="KW-1071">Ligand-gated ion channel</keyword>
<dbReference type="GO" id="GO:0015276">
    <property type="term" value="F:ligand-gated monoatomic ion channel activity"/>
    <property type="evidence" value="ECO:0007669"/>
    <property type="project" value="InterPro"/>
</dbReference>
<reference evidence="23" key="1">
    <citation type="submission" date="2020-08" db="EMBL/GenBank/DDBJ databases">
        <title>Multicomponent nature underlies the extraordinary mechanical properties of spider dragline silk.</title>
        <authorList>
            <person name="Kono N."/>
            <person name="Nakamura H."/>
            <person name="Mori M."/>
            <person name="Yoshida Y."/>
            <person name="Ohtoshi R."/>
            <person name="Malay A.D."/>
            <person name="Moran D.A.P."/>
            <person name="Tomita M."/>
            <person name="Numata K."/>
            <person name="Arakawa K."/>
        </authorList>
    </citation>
    <scope>NUCLEOTIDE SEQUENCE</scope>
</reference>
<dbReference type="FunFam" id="1.10.287.70:FF:000010">
    <property type="entry name" value="Putative glutamate receptor ionotropic kainate 1"/>
    <property type="match status" value="1"/>
</dbReference>
<dbReference type="Pfam" id="PF01094">
    <property type="entry name" value="ANF_receptor"/>
    <property type="match status" value="1"/>
</dbReference>
<keyword evidence="2" id="KW-0813">Transport</keyword>
<feature type="region of interest" description="Disordered" evidence="19">
    <location>
        <begin position="898"/>
        <end position="927"/>
    </location>
</feature>
<feature type="binding site" evidence="16">
    <location>
        <position position="533"/>
    </location>
    <ligand>
        <name>L-glutamate</name>
        <dbReference type="ChEBI" id="CHEBI:29985"/>
    </ligand>
</feature>
<keyword evidence="9 20" id="KW-0472">Membrane</keyword>
<keyword evidence="6 20" id="KW-1133">Transmembrane helix</keyword>
<dbReference type="Proteomes" id="UP000886998">
    <property type="component" value="Unassembled WGS sequence"/>
</dbReference>
<keyword evidence="11" id="KW-0325">Glycoprotein</keyword>
<feature type="transmembrane region" description="Helical" evidence="20">
    <location>
        <begin position="578"/>
        <end position="597"/>
    </location>
</feature>
<evidence type="ECO:0000256" key="5">
    <source>
        <dbReference type="ARBA" id="ARBA00022729"/>
    </source>
</evidence>
<feature type="compositionally biased region" description="Polar residues" evidence="19">
    <location>
        <begin position="904"/>
        <end position="927"/>
    </location>
</feature>
<dbReference type="CDD" id="cd06382">
    <property type="entry name" value="PBP1_iGluR_Kainate"/>
    <property type="match status" value="1"/>
</dbReference>
<evidence type="ECO:0000256" key="15">
    <source>
        <dbReference type="ARBA" id="ARBA00034104"/>
    </source>
</evidence>
<feature type="binding site" evidence="16">
    <location>
        <position position="538"/>
    </location>
    <ligand>
        <name>L-glutamate</name>
        <dbReference type="ChEBI" id="CHEBI:29985"/>
    </ligand>
</feature>
<dbReference type="PANTHER" id="PTHR18966">
    <property type="entry name" value="IONOTROPIC GLUTAMATE RECEPTOR"/>
    <property type="match status" value="1"/>
</dbReference>
<evidence type="ECO:0000256" key="2">
    <source>
        <dbReference type="ARBA" id="ARBA00022448"/>
    </source>
</evidence>
<evidence type="ECO:0000313" key="24">
    <source>
        <dbReference type="Proteomes" id="UP000886998"/>
    </source>
</evidence>
<dbReference type="InterPro" id="IPR001828">
    <property type="entry name" value="ANF_lig-bd_rcpt"/>
</dbReference>
<gene>
    <name evidence="23" type="primary">GRIK2</name>
    <name evidence="23" type="ORF">TNIN_345751</name>
</gene>
<dbReference type="GO" id="GO:0038023">
    <property type="term" value="F:signaling receptor activity"/>
    <property type="evidence" value="ECO:0007669"/>
    <property type="project" value="InterPro"/>
</dbReference>
<evidence type="ECO:0000256" key="11">
    <source>
        <dbReference type="ARBA" id="ARBA00023180"/>
    </source>
</evidence>
<evidence type="ECO:0000256" key="1">
    <source>
        <dbReference type="ARBA" id="ARBA00008685"/>
    </source>
</evidence>
<organism evidence="23 24">
    <name type="scientific">Trichonephila inaurata madagascariensis</name>
    <dbReference type="NCBI Taxonomy" id="2747483"/>
    <lineage>
        <taxon>Eukaryota</taxon>
        <taxon>Metazoa</taxon>
        <taxon>Ecdysozoa</taxon>
        <taxon>Arthropoda</taxon>
        <taxon>Chelicerata</taxon>
        <taxon>Arachnida</taxon>
        <taxon>Araneae</taxon>
        <taxon>Araneomorphae</taxon>
        <taxon>Entelegynae</taxon>
        <taxon>Araneoidea</taxon>
        <taxon>Nephilidae</taxon>
        <taxon>Trichonephila</taxon>
        <taxon>Trichonephila inaurata</taxon>
    </lineage>
</organism>
<evidence type="ECO:0000256" key="14">
    <source>
        <dbReference type="ARBA" id="ARBA00023303"/>
    </source>
</evidence>
<evidence type="ECO:0000256" key="7">
    <source>
        <dbReference type="ARBA" id="ARBA00023018"/>
    </source>
</evidence>
<dbReference type="FunFam" id="3.40.190.10:FF:000060">
    <property type="entry name" value="Glutamate receptor ionotropic, kainate 1"/>
    <property type="match status" value="1"/>
</dbReference>
<evidence type="ECO:0000256" key="6">
    <source>
        <dbReference type="ARBA" id="ARBA00022989"/>
    </source>
</evidence>
<dbReference type="GO" id="GO:0045211">
    <property type="term" value="C:postsynaptic membrane"/>
    <property type="evidence" value="ECO:0007669"/>
    <property type="project" value="UniProtKB-SubCell"/>
</dbReference>
<feature type="site" description="Interaction with the cone snail toxin Con-ikot-ikot" evidence="17">
    <location>
        <position position="799"/>
    </location>
</feature>
<evidence type="ECO:0000256" key="9">
    <source>
        <dbReference type="ARBA" id="ARBA00023136"/>
    </source>
</evidence>
<dbReference type="Pfam" id="PF00060">
    <property type="entry name" value="Lig_chan"/>
    <property type="match status" value="1"/>
</dbReference>
<dbReference type="InterPro" id="IPR001508">
    <property type="entry name" value="Iono_Glu_rcpt_met"/>
</dbReference>
<keyword evidence="10 23" id="KW-0675">Receptor</keyword>
<feature type="transmembrane region" description="Helical" evidence="20">
    <location>
        <begin position="21"/>
        <end position="39"/>
    </location>
</feature>
<keyword evidence="3" id="KW-1003">Cell membrane</keyword>
<evidence type="ECO:0000313" key="23">
    <source>
        <dbReference type="EMBL" id="GFY76116.1"/>
    </source>
</evidence>
<dbReference type="EMBL" id="BMAV01021781">
    <property type="protein sequence ID" value="GFY76116.1"/>
    <property type="molecule type" value="Genomic_DNA"/>
</dbReference>
<evidence type="ECO:0000256" key="12">
    <source>
        <dbReference type="ARBA" id="ARBA00023257"/>
    </source>
</evidence>
<keyword evidence="7" id="KW-0770">Synapse</keyword>
<dbReference type="AlphaFoldDB" id="A0A8X7CPW7"/>
<proteinExistence type="inferred from homology"/>
<evidence type="ECO:0000256" key="4">
    <source>
        <dbReference type="ARBA" id="ARBA00022692"/>
    </source>
</evidence>
<dbReference type="InterPro" id="IPR015683">
    <property type="entry name" value="Ionotropic_Glu_rcpt"/>
</dbReference>
<comment type="subcellular location">
    <subcellularLocation>
        <location evidence="15">Postsynaptic cell membrane</location>
        <topology evidence="15">Multi-pass membrane protein</topology>
    </subcellularLocation>
</comment>
<comment type="caution">
    <text evidence="23">The sequence shown here is derived from an EMBL/GenBank/DDBJ whole genome shotgun (WGS) entry which is preliminary data.</text>
</comment>
<keyword evidence="5" id="KW-0732">Signal</keyword>
<feature type="disulfide bond" evidence="18">
    <location>
        <begin position="764"/>
        <end position="822"/>
    </location>
</feature>
<dbReference type="SUPFAM" id="SSF53822">
    <property type="entry name" value="Periplasmic binding protein-like I"/>
    <property type="match status" value="1"/>
</dbReference>
<keyword evidence="18" id="KW-1015">Disulfide bond</keyword>
<dbReference type="SMART" id="SM00079">
    <property type="entry name" value="PBPe"/>
    <property type="match status" value="1"/>
</dbReference>
<evidence type="ECO:0000256" key="3">
    <source>
        <dbReference type="ARBA" id="ARBA00022475"/>
    </source>
</evidence>
<evidence type="ECO:0000256" key="8">
    <source>
        <dbReference type="ARBA" id="ARBA00023065"/>
    </source>
</evidence>
<feature type="binding site" evidence="16">
    <location>
        <position position="705"/>
    </location>
    <ligand>
        <name>L-glutamate</name>
        <dbReference type="ChEBI" id="CHEBI:29985"/>
    </ligand>
</feature>
<keyword evidence="4 20" id="KW-0812">Transmembrane</keyword>
<keyword evidence="14" id="KW-0407">Ion channel</keyword>
<evidence type="ECO:0000256" key="17">
    <source>
        <dbReference type="PIRSR" id="PIRSR601508-2"/>
    </source>
</evidence>
<evidence type="ECO:0000256" key="19">
    <source>
        <dbReference type="SAM" id="MobiDB-lite"/>
    </source>
</evidence>
<protein>
    <submittedName>
        <fullName evidence="23">Glutamate receptor ionotropic, kainate 2</fullName>
    </submittedName>
</protein>
<name>A0A8X7CPW7_9ARAC</name>
<evidence type="ECO:0000256" key="16">
    <source>
        <dbReference type="PIRSR" id="PIRSR601508-1"/>
    </source>
</evidence>
<dbReference type="InterPro" id="IPR019594">
    <property type="entry name" value="Glu/Gly-bd"/>
</dbReference>
<keyword evidence="24" id="KW-1185">Reference proteome</keyword>
<sequence length="927" mass="105350">MDLARGVRSRGVSEMQCRPCWVLNLAFIASLLVAQSAALPKLIRLGGLFDTDDEEQELAFRLAVEFFNKNKAGRPHPQLVAQVERIANGDIYDATKKVCSLLEMGVAAIFGPQDHLTSLHVGSICDEVEVPHIETRWDYKIKRDDLSINLHPSPSVLSESYVTMVKEMGWQNFTLIYEGNYGITRMQNFLKEAEKNRWRMEIYNLEENVPYRKVFWEVKKDLQKLQEQNQKIVLDVERRNLFTVLKHAQQVGMMTEHQQYLITSLDLHTLDLTEFKYGKCNITGFRLIQESYSEYQHFVEAMARPPYNYQRGLTHGILAKTALMFDAVRMFILALQELDVGKEVQKFPSISCYGGVIKGTDGTSLINYMKSSNMIGITGGITFNGQGIRSMFQMDLINLQEEGLLKLLTIISVWTFIEIQIGEMLPGKIINITRDLAFEIPLTERKYIVTTIVSKPYVMLRNSSTGLQGNDRFEGFCVDLIEELSNILHFKYEIRLVKDNEYGKERRGGSGEWSGMIGEVKRGEVHMAVAGLSINSKREKAVDFTMPFMNTGISILYRKPTTKVTSLFSFLSPFSTEVWIYLMGTYFAVSFITFLVGRLTPYEWINPHPCRQDDIVVENIFNVRNSLWFNIGSLMQQGSDLIPSAFSTRTAASYWNFFTLIMVSSYTANLAAFLTVERVVYPFNNAHELAKQKKIKYGCVNSGSTRSFFEDSNIPDYKEMWKAMSSDSNNFVEDNAQGKQKVYQGNYAFLMESATIEYITERECSLTQIGSLLDSKGYGIATKKGDRELSSWLSSGILKLQEQGVLHKLKSRWWKQKGGGKCTDKQSGRVRELTLGNVGGVFVVLIFGLGVSVLIAILEFRWKSTQWENPNKDSFWTRLKKEVKFALSFDITTKPVPQLKKNRSGATSTADNSRSSIPSQGTNRSGS</sequence>
<dbReference type="Gene3D" id="3.40.50.2300">
    <property type="match status" value="2"/>
</dbReference>
<feature type="disulfide bond" evidence="18">
    <location>
        <begin position="99"/>
        <end position="352"/>
    </location>
</feature>
<feature type="domain" description="Ionotropic glutamate receptor C-terminal" evidence="21">
    <location>
        <begin position="446"/>
        <end position="816"/>
    </location>
</feature>
<feature type="binding site" evidence="16">
    <location>
        <position position="704"/>
    </location>
    <ligand>
        <name>L-glutamate</name>
        <dbReference type="ChEBI" id="CHEBI:29985"/>
    </ligand>
</feature>
<evidence type="ECO:0000259" key="21">
    <source>
        <dbReference type="SMART" id="SM00079"/>
    </source>
</evidence>
<dbReference type="Gene3D" id="1.10.287.70">
    <property type="match status" value="1"/>
</dbReference>
<feature type="transmembrane region" description="Helical" evidence="20">
    <location>
        <begin position="835"/>
        <end position="858"/>
    </location>
</feature>